<feature type="compositionally biased region" description="Gly residues" evidence="1">
    <location>
        <begin position="67"/>
        <end position="77"/>
    </location>
</feature>
<accession>A0A5C8CEH4</accession>
<gene>
    <name evidence="2" type="ORF">EPJ80_08595</name>
</gene>
<evidence type="ECO:0000256" key="1">
    <source>
        <dbReference type="SAM" id="MobiDB-lite"/>
    </source>
</evidence>
<reference evidence="2 3" key="1">
    <citation type="journal article" date="1992" name="Lakartidningen">
        <title>[Penicillin V and not amoxicillin is the first choice preparation in acute otitis].</title>
        <authorList>
            <person name="Kamme C."/>
            <person name="Lundgren K."/>
            <person name="Prellner K."/>
        </authorList>
    </citation>
    <scope>NUCLEOTIDE SEQUENCE [LARGE SCALE GENOMIC DNA]</scope>
    <source>
        <strain evidence="2 3">W1</strain>
    </source>
</reference>
<dbReference type="EMBL" id="SAXT01000005">
    <property type="protein sequence ID" value="TXJ11760.1"/>
    <property type="molecule type" value="Genomic_DNA"/>
</dbReference>
<name>A0A5C8CEH4_9SPIR</name>
<dbReference type="AlphaFoldDB" id="A0A5C8CEH4"/>
<dbReference type="RefSeq" id="WP_147758668.1">
    <property type="nucleotide sequence ID" value="NZ_SAXT01000005.1"/>
</dbReference>
<organism evidence="2 3">
    <name type="scientific">Brachyspira aalborgi</name>
    <dbReference type="NCBI Taxonomy" id="29522"/>
    <lineage>
        <taxon>Bacteria</taxon>
        <taxon>Pseudomonadati</taxon>
        <taxon>Spirochaetota</taxon>
        <taxon>Spirochaetia</taxon>
        <taxon>Brachyspirales</taxon>
        <taxon>Brachyspiraceae</taxon>
        <taxon>Brachyspira</taxon>
    </lineage>
</organism>
<protein>
    <submittedName>
        <fullName evidence="2">Uncharacterized protein</fullName>
    </submittedName>
</protein>
<evidence type="ECO:0000313" key="3">
    <source>
        <dbReference type="Proteomes" id="UP000325116"/>
    </source>
</evidence>
<evidence type="ECO:0000313" key="2">
    <source>
        <dbReference type="EMBL" id="TXJ11760.1"/>
    </source>
</evidence>
<proteinExistence type="predicted"/>
<sequence length="77" mass="8539">MAYSTYKCTKCGTNYSSSQRPLNGTCSKGGGHTWWKRPANPKYVNWRCSKCGTSYSSSDHPLKGNCSKGGGHTWRKN</sequence>
<feature type="region of interest" description="Disordered" evidence="1">
    <location>
        <begin position="53"/>
        <end position="77"/>
    </location>
</feature>
<dbReference type="Proteomes" id="UP000325116">
    <property type="component" value="Unassembled WGS sequence"/>
</dbReference>
<comment type="caution">
    <text evidence="2">The sequence shown here is derived from an EMBL/GenBank/DDBJ whole genome shotgun (WGS) entry which is preliminary data.</text>
</comment>